<evidence type="ECO:0000313" key="2">
    <source>
        <dbReference type="EMBL" id="ATL28233.1"/>
    </source>
</evidence>
<proteinExistence type="predicted"/>
<evidence type="ECO:0000259" key="1">
    <source>
        <dbReference type="PROSITE" id="PS51819"/>
    </source>
</evidence>
<organism evidence="2 3">
    <name type="scientific">Streptomyces formicae</name>
    <dbReference type="NCBI Taxonomy" id="1616117"/>
    <lineage>
        <taxon>Bacteria</taxon>
        <taxon>Bacillati</taxon>
        <taxon>Actinomycetota</taxon>
        <taxon>Actinomycetes</taxon>
        <taxon>Kitasatosporales</taxon>
        <taxon>Streptomycetaceae</taxon>
        <taxon>Streptomyces</taxon>
    </lineage>
</organism>
<dbReference type="Proteomes" id="UP000221011">
    <property type="component" value="Chromosome"/>
</dbReference>
<dbReference type="GO" id="GO:0051213">
    <property type="term" value="F:dioxygenase activity"/>
    <property type="evidence" value="ECO:0007669"/>
    <property type="project" value="UniProtKB-KW"/>
</dbReference>
<dbReference type="Gene3D" id="3.10.180.10">
    <property type="entry name" value="2,3-Dihydroxybiphenyl 1,2-Dioxygenase, domain 1"/>
    <property type="match status" value="1"/>
</dbReference>
<protein>
    <submittedName>
        <fullName evidence="2">Glyoxalase/bleomycin resistance protein/dioxygenase</fullName>
    </submittedName>
</protein>
<evidence type="ECO:0000313" key="3">
    <source>
        <dbReference type="Proteomes" id="UP000221011"/>
    </source>
</evidence>
<dbReference type="PANTHER" id="PTHR35908">
    <property type="entry name" value="HYPOTHETICAL FUSION PROTEIN"/>
    <property type="match status" value="1"/>
</dbReference>
<dbReference type="SUPFAM" id="SSF54593">
    <property type="entry name" value="Glyoxalase/Bleomycin resistance protein/Dihydroxybiphenyl dioxygenase"/>
    <property type="match status" value="1"/>
</dbReference>
<dbReference type="EMBL" id="CP022685">
    <property type="protein sequence ID" value="ATL28233.1"/>
    <property type="molecule type" value="Genomic_DNA"/>
</dbReference>
<feature type="domain" description="VOC" evidence="1">
    <location>
        <begin position="13"/>
        <end position="136"/>
    </location>
</feature>
<keyword evidence="3" id="KW-1185">Reference proteome</keyword>
<dbReference type="AlphaFoldDB" id="A0A291Q9S7"/>
<reference evidence="2 3" key="1">
    <citation type="submission" date="2017-08" db="EMBL/GenBank/DDBJ databases">
        <title>Complete Genome Sequence of Streptomyces formicae KY5, the formicamycin producer.</title>
        <authorList>
            <person name="Holmes N.A."/>
            <person name="Devine R."/>
            <person name="Qin Z."/>
            <person name="Seipke R.F."/>
            <person name="Wilkinson B."/>
            <person name="Hutchings M.I."/>
        </authorList>
    </citation>
    <scope>NUCLEOTIDE SEQUENCE [LARGE SCALE GENOMIC DNA]</scope>
    <source>
        <strain evidence="2 3">KY5</strain>
    </source>
</reference>
<dbReference type="InterPro" id="IPR041581">
    <property type="entry name" value="Glyoxalase_6"/>
</dbReference>
<dbReference type="Pfam" id="PF18029">
    <property type="entry name" value="Glyoxalase_6"/>
    <property type="match status" value="1"/>
</dbReference>
<dbReference type="PANTHER" id="PTHR35908:SF1">
    <property type="entry name" value="CONSERVED PROTEIN"/>
    <property type="match status" value="1"/>
</dbReference>
<name>A0A291Q9S7_9ACTN</name>
<dbReference type="RefSeq" id="WP_098242924.1">
    <property type="nucleotide sequence ID" value="NZ_CP022685.1"/>
</dbReference>
<dbReference type="CDD" id="cd06587">
    <property type="entry name" value="VOC"/>
    <property type="match status" value="1"/>
</dbReference>
<dbReference type="PROSITE" id="PS51819">
    <property type="entry name" value="VOC"/>
    <property type="match status" value="1"/>
</dbReference>
<sequence length="137" mass="14964">MTDAYATTGPVARLRTVVLDCPDPRGLAEFYAGIIGGTIEEEDEGDWVNLLAEGRVRVSFQRVADLRPPEWPRSDANAQQIHLDLDGGSTDEEIDAAQEKVLALGARPLDLDDDGGKRDFRVYADPAGHPFCLCKIP</sequence>
<keyword evidence="2" id="KW-0560">Oxidoreductase</keyword>
<dbReference type="KEGG" id="sfk:KY5_3215c"/>
<keyword evidence="2" id="KW-0223">Dioxygenase</keyword>
<gene>
    <name evidence="2" type="ORF">KY5_3215c</name>
</gene>
<accession>A0A291Q9S7</accession>
<dbReference type="InterPro" id="IPR037523">
    <property type="entry name" value="VOC_core"/>
</dbReference>
<dbReference type="InterPro" id="IPR029068">
    <property type="entry name" value="Glyas_Bleomycin-R_OHBP_Dase"/>
</dbReference>